<dbReference type="EMBL" id="CAMXCH010000004">
    <property type="protein sequence ID" value="CAI3953722.1"/>
    <property type="molecule type" value="Genomic_DNA"/>
</dbReference>
<protein>
    <submittedName>
        <fullName evidence="2">Uncharacterized protein</fullName>
    </submittedName>
</protein>
<evidence type="ECO:0000313" key="2">
    <source>
        <dbReference type="EMBL" id="CAI3953722.1"/>
    </source>
</evidence>
<dbReference type="RefSeq" id="WP_282024486.1">
    <property type="nucleotide sequence ID" value="NZ_CAMXCH010000004.1"/>
</dbReference>
<proteinExistence type="predicted"/>
<organism evidence="2 3">
    <name type="scientific">Commensalibacter papalotli</name>
    <name type="common">ex Botero et al. 2024</name>
    <dbReference type="NCBI Taxonomy" id="2972766"/>
    <lineage>
        <taxon>Bacteria</taxon>
        <taxon>Pseudomonadati</taxon>
        <taxon>Pseudomonadota</taxon>
        <taxon>Alphaproteobacteria</taxon>
        <taxon>Acetobacterales</taxon>
        <taxon>Acetobacteraceae</taxon>
    </lineage>
</organism>
<dbReference type="Proteomes" id="UP001154272">
    <property type="component" value="Unassembled WGS sequence"/>
</dbReference>
<evidence type="ECO:0000313" key="3">
    <source>
        <dbReference type="Proteomes" id="UP001154272"/>
    </source>
</evidence>
<feature type="signal peptide" evidence="1">
    <location>
        <begin position="1"/>
        <end position="19"/>
    </location>
</feature>
<keyword evidence="3" id="KW-1185">Reference proteome</keyword>
<evidence type="ECO:0000256" key="1">
    <source>
        <dbReference type="SAM" id="SignalP"/>
    </source>
</evidence>
<comment type="caution">
    <text evidence="2">The sequence shown here is derived from an EMBL/GenBank/DDBJ whole genome shotgun (WGS) entry which is preliminary data.</text>
</comment>
<name>A0ABM9HSX2_9PROT</name>
<reference evidence="2" key="1">
    <citation type="submission" date="2022-10" db="EMBL/GenBank/DDBJ databases">
        <authorList>
            <person name="Botero Cardona J."/>
        </authorList>
    </citation>
    <scope>NUCLEOTIDE SEQUENCE</scope>
    <source>
        <strain evidence="2">R-83534</strain>
    </source>
</reference>
<feature type="chain" id="PRO_5046529994" evidence="1">
    <location>
        <begin position="20"/>
        <end position="145"/>
    </location>
</feature>
<accession>A0ABM9HSX2</accession>
<gene>
    <name evidence="2" type="ORF">R83534S58_LOCUS1871</name>
</gene>
<sequence length="145" mass="16137">MKAIISLLIFFSYIPFAFADSKDTTILIDAAALKKANPDKIILDGKIDSDIDHDNVMDVINYAYNASTPPAACSEENCIVQNNRLITQPTLTFDIFLKGPKALIQINYVCTSIGVMKSIHNGMKDIFCGPSSILRWNDEDYIKNN</sequence>
<keyword evidence="1" id="KW-0732">Signal</keyword>